<name>B0KWM8_CALJA</name>
<sequence>MGKREGRGWCEGGEEGSPWVSKQAHWPIMRNRLLPWVCRRGACVSVRECGCVCLSVCRSAPEREVWEPEKAEGL</sequence>
<organism evidence="1">
    <name type="scientific">Callithrix jacchus</name>
    <name type="common">White-tufted-ear marmoset</name>
    <name type="synonym">Simia Jacchus</name>
    <dbReference type="NCBI Taxonomy" id="9483"/>
    <lineage>
        <taxon>Eukaryota</taxon>
        <taxon>Metazoa</taxon>
        <taxon>Chordata</taxon>
        <taxon>Craniata</taxon>
        <taxon>Vertebrata</taxon>
        <taxon>Euteleostomi</taxon>
        <taxon>Mammalia</taxon>
        <taxon>Eutheria</taxon>
        <taxon>Euarchontoglires</taxon>
        <taxon>Primates</taxon>
        <taxon>Haplorrhini</taxon>
        <taxon>Platyrrhini</taxon>
        <taxon>Cebidae</taxon>
        <taxon>Callitrichinae</taxon>
        <taxon>Callithrix</taxon>
        <taxon>Callithrix</taxon>
    </lineage>
</organism>
<dbReference type="AlphaFoldDB" id="B0KWM8"/>
<accession>B0KWM8</accession>
<evidence type="ECO:0000313" key="1">
    <source>
        <dbReference type="EMBL" id="ABZ11030.1"/>
    </source>
</evidence>
<gene>
    <name evidence="1" type="primary">MA_r334_jsm23CE2f</name>
</gene>
<protein>
    <submittedName>
        <fullName evidence="1">Uncharacterized protein MA_r334_jsm23CE2f</fullName>
    </submittedName>
</protein>
<dbReference type="EMBL" id="DP000583">
    <property type="protein sequence ID" value="ABZ11030.1"/>
    <property type="molecule type" value="Genomic_DNA"/>
</dbReference>
<reference evidence="1" key="1">
    <citation type="submission" date="2008-02" db="EMBL/GenBank/DDBJ databases">
        <title>NISC Comparative Sequencing Initiative.</title>
        <authorList>
            <person name="Antonellis A."/>
            <person name="Benjamin B."/>
            <person name="Blakesley R.W."/>
            <person name="Bouffard G.G."/>
            <person name="Brinkley C."/>
            <person name="Brooks S."/>
            <person name="Chu G."/>
            <person name="Chub I."/>
            <person name="Coleman H."/>
            <person name="Fuksenko T."/>
            <person name="Gestole M."/>
            <person name="Gregory M."/>
            <person name="Guan X."/>
            <person name="Gupta J."/>
            <person name="Gurson N."/>
            <person name="Han E."/>
            <person name="Han J."/>
            <person name="Hansen N."/>
            <person name="Hargrove A."/>
            <person name="Hines-Harris K."/>
            <person name="Ho S.-L."/>
            <person name="Hu P."/>
            <person name="Hunter G."/>
            <person name="Hurle B."/>
            <person name="Idol J.R."/>
            <person name="Johnson T."/>
            <person name="Knight E."/>
            <person name="Kwong P."/>
            <person name="Lee-Lin S.-Q."/>
            <person name="Legaspi R."/>
            <person name="Madden M."/>
            <person name="Maduro Q.L."/>
            <person name="Maduro V.B."/>
            <person name="Margulies E.H."/>
            <person name="Masiello C."/>
            <person name="Maskeri B."/>
            <person name="McDowell J."/>
            <person name="Merkulov G."/>
            <person name="Montemayor C."/>
            <person name="Mullikin J.C."/>
            <person name="Park M."/>
            <person name="Prasad A."/>
            <person name="Ramsahoye C."/>
            <person name="Reddix-Dugue N."/>
            <person name="Riebow N."/>
            <person name="Schandler K."/>
            <person name="Schueler M.G."/>
            <person name="Sison C."/>
            <person name="Smith L."/>
            <person name="Stantripop S."/>
            <person name="Thomas J.W."/>
            <person name="Thomas P.J."/>
            <person name="Tsipouri V."/>
            <person name="Young A."/>
            <person name="Green E.D."/>
        </authorList>
    </citation>
    <scope>NUCLEOTIDE SEQUENCE</scope>
</reference>
<proteinExistence type="predicted"/>